<protein>
    <recommendedName>
        <fullName evidence="7">Aminotransferase</fullName>
        <ecNumber evidence="7">2.6.1.-</ecNumber>
    </recommendedName>
</protein>
<dbReference type="PANTHER" id="PTHR11879:SF22">
    <property type="entry name" value="ASPARTATE AMINOTRANSFERASE, MITOCHONDRIAL"/>
    <property type="match status" value="1"/>
</dbReference>
<evidence type="ECO:0000313" key="9">
    <source>
        <dbReference type="EMBL" id="QEG33599.1"/>
    </source>
</evidence>
<dbReference type="PROSITE" id="PS00105">
    <property type="entry name" value="AA_TRANSFER_CLASS_1"/>
    <property type="match status" value="1"/>
</dbReference>
<dbReference type="Gene3D" id="3.90.1150.10">
    <property type="entry name" value="Aspartate Aminotransferase, domain 1"/>
    <property type="match status" value="1"/>
</dbReference>
<keyword evidence="4 7" id="KW-0032">Aminotransferase</keyword>
<evidence type="ECO:0000256" key="7">
    <source>
        <dbReference type="RuleBase" id="RU000481"/>
    </source>
</evidence>
<dbReference type="InterPro" id="IPR015421">
    <property type="entry name" value="PyrdxlP-dep_Trfase_major"/>
</dbReference>
<dbReference type="PRINTS" id="PR00799">
    <property type="entry name" value="TRANSAMINASE"/>
</dbReference>
<evidence type="ECO:0000256" key="2">
    <source>
        <dbReference type="ARBA" id="ARBA00007441"/>
    </source>
</evidence>
<reference evidence="9 10" key="1">
    <citation type="submission" date="2019-08" db="EMBL/GenBank/DDBJ databases">
        <title>Deep-cultivation of Planctomycetes and their phenomic and genomic characterization uncovers novel biology.</title>
        <authorList>
            <person name="Wiegand S."/>
            <person name="Jogler M."/>
            <person name="Boedeker C."/>
            <person name="Pinto D."/>
            <person name="Vollmers J."/>
            <person name="Rivas-Marin E."/>
            <person name="Kohn T."/>
            <person name="Peeters S.H."/>
            <person name="Heuer A."/>
            <person name="Rast P."/>
            <person name="Oberbeckmann S."/>
            <person name="Bunk B."/>
            <person name="Jeske O."/>
            <person name="Meyerdierks A."/>
            <person name="Storesund J.E."/>
            <person name="Kallscheuer N."/>
            <person name="Luecker S."/>
            <person name="Lage O.M."/>
            <person name="Pohl T."/>
            <person name="Merkel B.J."/>
            <person name="Hornburger P."/>
            <person name="Mueller R.-W."/>
            <person name="Bruemmer F."/>
            <person name="Labrenz M."/>
            <person name="Spormann A.M."/>
            <person name="Op den Camp H."/>
            <person name="Overmann J."/>
            <person name="Amann R."/>
            <person name="Jetten M.S.M."/>
            <person name="Mascher T."/>
            <person name="Medema M.H."/>
            <person name="Devos D.P."/>
            <person name="Kaster A.-K."/>
            <person name="Ovreas L."/>
            <person name="Rohde M."/>
            <person name="Galperin M.Y."/>
            <person name="Jogler C."/>
        </authorList>
    </citation>
    <scope>NUCLEOTIDE SEQUENCE [LARGE SCALE GENOMIC DNA]</scope>
    <source>
        <strain evidence="9 10">Pr1d</strain>
    </source>
</reference>
<gene>
    <name evidence="9" type="primary">aspC_1</name>
    <name evidence="9" type="ORF">Pr1d_08630</name>
</gene>
<dbReference type="Proteomes" id="UP000323917">
    <property type="component" value="Chromosome"/>
</dbReference>
<keyword evidence="6" id="KW-0663">Pyridoxal phosphate</keyword>
<comment type="cofactor">
    <cofactor evidence="1 7">
        <name>pyridoxal 5'-phosphate</name>
        <dbReference type="ChEBI" id="CHEBI:597326"/>
    </cofactor>
</comment>
<feature type="domain" description="Aminotransferase class I/classII large" evidence="8">
    <location>
        <begin position="27"/>
        <end position="390"/>
    </location>
</feature>
<name>A0A5B9Q7E6_9BACT</name>
<keyword evidence="5 7" id="KW-0808">Transferase</keyword>
<evidence type="ECO:0000256" key="1">
    <source>
        <dbReference type="ARBA" id="ARBA00001933"/>
    </source>
</evidence>
<dbReference type="RefSeq" id="WP_148072341.1">
    <property type="nucleotide sequence ID" value="NZ_CP042913.1"/>
</dbReference>
<dbReference type="CDD" id="cd00609">
    <property type="entry name" value="AAT_like"/>
    <property type="match status" value="1"/>
</dbReference>
<evidence type="ECO:0000256" key="3">
    <source>
        <dbReference type="ARBA" id="ARBA00011738"/>
    </source>
</evidence>
<dbReference type="OrthoDB" id="9766445at2"/>
<proteinExistence type="inferred from homology"/>
<sequence>MLETVDLAPRDAILGLTVAFNEDPRSEKVNLSVGVYQDEHGKTPTLGSVVEAENILAAGPSNKAYLPISGSPGYSEVVQELVFGPEYQTAGHLAGAHTPGGTGGLRVAADFLHANFPQATVWLSEPTWPNHPSVFAAAEVPTKTYPYFDQQTNSLAFEQMLAAIEKMPAGDVILLHGCCHNPTGIDPTAKEWQQIVQAVAKRGLLPFLDFAYQGFGDGLDEDAAGVREFRNAGGDLIVCSSFSKNFGLYRERVGALSIACATNDAATAVQSQINRAIRANYSNPPAHGAAIVETILRDQNLRETWEKELSAMRDRINGMRQQLVDSLEAKGVPGDYSFITRQRGMFSFSGLTKDQVEQLREQYAIYIVGSGRINVAGLTPANIDRVTEAIGAVVSKSA</sequence>
<dbReference type="Gene3D" id="3.40.640.10">
    <property type="entry name" value="Type I PLP-dependent aspartate aminotransferase-like (Major domain)"/>
    <property type="match status" value="1"/>
</dbReference>
<dbReference type="EC" id="2.6.1.-" evidence="7"/>
<accession>A0A5B9Q7E6</accession>
<dbReference type="GO" id="GO:0042802">
    <property type="term" value="F:identical protein binding"/>
    <property type="evidence" value="ECO:0007669"/>
    <property type="project" value="TreeGrafter"/>
</dbReference>
<evidence type="ECO:0000259" key="8">
    <source>
        <dbReference type="Pfam" id="PF00155"/>
    </source>
</evidence>
<dbReference type="PANTHER" id="PTHR11879">
    <property type="entry name" value="ASPARTATE AMINOTRANSFERASE"/>
    <property type="match status" value="1"/>
</dbReference>
<evidence type="ECO:0000256" key="5">
    <source>
        <dbReference type="ARBA" id="ARBA00022679"/>
    </source>
</evidence>
<dbReference type="Pfam" id="PF00155">
    <property type="entry name" value="Aminotran_1_2"/>
    <property type="match status" value="1"/>
</dbReference>
<evidence type="ECO:0000256" key="6">
    <source>
        <dbReference type="ARBA" id="ARBA00022898"/>
    </source>
</evidence>
<dbReference type="KEGG" id="bgok:Pr1d_08630"/>
<dbReference type="InterPro" id="IPR004838">
    <property type="entry name" value="NHTrfase_class1_PyrdxlP-BS"/>
</dbReference>
<dbReference type="NCBIfam" id="NF006719">
    <property type="entry name" value="PRK09257.1"/>
    <property type="match status" value="1"/>
</dbReference>
<dbReference type="FunFam" id="3.90.1150.10:FF:000001">
    <property type="entry name" value="Aspartate aminotransferase"/>
    <property type="match status" value="1"/>
</dbReference>
<organism evidence="9 10">
    <name type="scientific">Bythopirellula goksoeyrii</name>
    <dbReference type="NCBI Taxonomy" id="1400387"/>
    <lineage>
        <taxon>Bacteria</taxon>
        <taxon>Pseudomonadati</taxon>
        <taxon>Planctomycetota</taxon>
        <taxon>Planctomycetia</taxon>
        <taxon>Pirellulales</taxon>
        <taxon>Lacipirellulaceae</taxon>
        <taxon>Bythopirellula</taxon>
    </lineage>
</organism>
<dbReference type="EMBL" id="CP042913">
    <property type="protein sequence ID" value="QEG33599.1"/>
    <property type="molecule type" value="Genomic_DNA"/>
</dbReference>
<dbReference type="FunFam" id="3.40.640.10:FF:000066">
    <property type="entry name" value="Aspartate aminotransferase"/>
    <property type="match status" value="1"/>
</dbReference>
<comment type="similarity">
    <text evidence="2 7">Belongs to the class-I pyridoxal-phosphate-dependent aminotransferase family.</text>
</comment>
<dbReference type="InterPro" id="IPR000796">
    <property type="entry name" value="Asp_trans"/>
</dbReference>
<dbReference type="InterPro" id="IPR004839">
    <property type="entry name" value="Aminotransferase_I/II_large"/>
</dbReference>
<dbReference type="GO" id="GO:0006520">
    <property type="term" value="P:amino acid metabolic process"/>
    <property type="evidence" value="ECO:0007669"/>
    <property type="project" value="InterPro"/>
</dbReference>
<dbReference type="SUPFAM" id="SSF53383">
    <property type="entry name" value="PLP-dependent transferases"/>
    <property type="match status" value="1"/>
</dbReference>
<comment type="subunit">
    <text evidence="3">Homodimer.</text>
</comment>
<keyword evidence="10" id="KW-1185">Reference proteome</keyword>
<dbReference type="GO" id="GO:0030170">
    <property type="term" value="F:pyridoxal phosphate binding"/>
    <property type="evidence" value="ECO:0007669"/>
    <property type="project" value="InterPro"/>
</dbReference>
<dbReference type="InterPro" id="IPR015424">
    <property type="entry name" value="PyrdxlP-dep_Trfase"/>
</dbReference>
<evidence type="ECO:0000313" key="10">
    <source>
        <dbReference type="Proteomes" id="UP000323917"/>
    </source>
</evidence>
<dbReference type="AlphaFoldDB" id="A0A5B9Q7E6"/>
<dbReference type="GO" id="GO:0008483">
    <property type="term" value="F:transaminase activity"/>
    <property type="evidence" value="ECO:0007669"/>
    <property type="project" value="UniProtKB-KW"/>
</dbReference>
<dbReference type="InterPro" id="IPR015422">
    <property type="entry name" value="PyrdxlP-dep_Trfase_small"/>
</dbReference>
<evidence type="ECO:0000256" key="4">
    <source>
        <dbReference type="ARBA" id="ARBA00022576"/>
    </source>
</evidence>